<evidence type="ECO:0000313" key="1">
    <source>
        <dbReference type="EMBL" id="KAJ1351987.1"/>
    </source>
</evidence>
<gene>
    <name evidence="1" type="ORF">KIN20_008172</name>
</gene>
<reference evidence="1" key="1">
    <citation type="submission" date="2021-06" db="EMBL/GenBank/DDBJ databases">
        <title>Parelaphostrongylus tenuis whole genome reference sequence.</title>
        <authorList>
            <person name="Garwood T.J."/>
            <person name="Larsen P.A."/>
            <person name="Fountain-Jones N.M."/>
            <person name="Garbe J.R."/>
            <person name="Macchietto M.G."/>
            <person name="Kania S.A."/>
            <person name="Gerhold R.W."/>
            <person name="Richards J.E."/>
            <person name="Wolf T.M."/>
        </authorList>
    </citation>
    <scope>NUCLEOTIDE SEQUENCE</scope>
    <source>
        <strain evidence="1">MNPRO001-30</strain>
        <tissue evidence="1">Meninges</tissue>
    </source>
</reference>
<protein>
    <submittedName>
        <fullName evidence="1">Uncharacterized protein</fullName>
    </submittedName>
</protein>
<name>A0AAD5QIL8_PARTN</name>
<keyword evidence="2" id="KW-1185">Reference proteome</keyword>
<accession>A0AAD5QIL8</accession>
<sequence length="55" mass="6221">MDDSCTREKTMETIVELALPVKTVRPSMQAAKTARGDINDFYDWEETVKATGKEL</sequence>
<comment type="caution">
    <text evidence="1">The sequence shown here is derived from an EMBL/GenBank/DDBJ whole genome shotgun (WGS) entry which is preliminary data.</text>
</comment>
<dbReference type="EMBL" id="JAHQIW010001280">
    <property type="protein sequence ID" value="KAJ1351987.1"/>
    <property type="molecule type" value="Genomic_DNA"/>
</dbReference>
<evidence type="ECO:0000313" key="2">
    <source>
        <dbReference type="Proteomes" id="UP001196413"/>
    </source>
</evidence>
<proteinExistence type="predicted"/>
<dbReference type="AlphaFoldDB" id="A0AAD5QIL8"/>
<dbReference type="Proteomes" id="UP001196413">
    <property type="component" value="Unassembled WGS sequence"/>
</dbReference>
<organism evidence="1 2">
    <name type="scientific">Parelaphostrongylus tenuis</name>
    <name type="common">Meningeal worm</name>
    <dbReference type="NCBI Taxonomy" id="148309"/>
    <lineage>
        <taxon>Eukaryota</taxon>
        <taxon>Metazoa</taxon>
        <taxon>Ecdysozoa</taxon>
        <taxon>Nematoda</taxon>
        <taxon>Chromadorea</taxon>
        <taxon>Rhabditida</taxon>
        <taxon>Rhabditina</taxon>
        <taxon>Rhabditomorpha</taxon>
        <taxon>Strongyloidea</taxon>
        <taxon>Metastrongylidae</taxon>
        <taxon>Parelaphostrongylus</taxon>
    </lineage>
</organism>